<dbReference type="GO" id="GO:0030956">
    <property type="term" value="C:glutamyl-tRNA(Gln) amidotransferase complex"/>
    <property type="evidence" value="ECO:0007669"/>
    <property type="project" value="TreeGrafter"/>
</dbReference>
<dbReference type="STRING" id="6313.A0A0K0D5Z2"/>
<reference evidence="2" key="2">
    <citation type="submission" date="2017-02" db="UniProtKB">
        <authorList>
            <consortium name="WormBaseParasite"/>
        </authorList>
    </citation>
    <scope>IDENTIFICATION</scope>
</reference>
<dbReference type="GO" id="GO:0006450">
    <property type="term" value="P:regulation of translational fidelity"/>
    <property type="evidence" value="ECO:0007669"/>
    <property type="project" value="InterPro"/>
</dbReference>
<dbReference type="GO" id="GO:0032543">
    <property type="term" value="P:mitochondrial translation"/>
    <property type="evidence" value="ECO:0007669"/>
    <property type="project" value="TreeGrafter"/>
</dbReference>
<dbReference type="SUPFAM" id="SSF141000">
    <property type="entry name" value="Glu-tRNAGln amidotransferase C subunit"/>
    <property type="match status" value="1"/>
</dbReference>
<evidence type="ECO:0000313" key="2">
    <source>
        <dbReference type="WBParaSite" id="ACAC_0000548701-mRNA-1"/>
    </source>
</evidence>
<organism evidence="1 2">
    <name type="scientific">Angiostrongylus cantonensis</name>
    <name type="common">Rat lungworm</name>
    <dbReference type="NCBI Taxonomy" id="6313"/>
    <lineage>
        <taxon>Eukaryota</taxon>
        <taxon>Metazoa</taxon>
        <taxon>Ecdysozoa</taxon>
        <taxon>Nematoda</taxon>
        <taxon>Chromadorea</taxon>
        <taxon>Rhabditida</taxon>
        <taxon>Rhabditina</taxon>
        <taxon>Rhabditomorpha</taxon>
        <taxon>Strongyloidea</taxon>
        <taxon>Metastrongylidae</taxon>
        <taxon>Angiostrongylus</taxon>
    </lineage>
</organism>
<evidence type="ECO:0000313" key="1">
    <source>
        <dbReference type="Proteomes" id="UP000035642"/>
    </source>
</evidence>
<proteinExistence type="predicted"/>
<dbReference type="WBParaSite" id="ACAC_0000548701-mRNA-1">
    <property type="protein sequence ID" value="ACAC_0000548701-mRNA-1"/>
    <property type="gene ID" value="ACAC_0000548701"/>
</dbReference>
<dbReference type="InterPro" id="IPR003837">
    <property type="entry name" value="GatC"/>
</dbReference>
<reference evidence="1" key="1">
    <citation type="submission" date="2012-09" db="EMBL/GenBank/DDBJ databases">
        <authorList>
            <person name="Martin A.A."/>
        </authorList>
    </citation>
    <scope>NUCLEOTIDE SEQUENCE</scope>
</reference>
<accession>A0A0K0D5Z2</accession>
<dbReference type="GO" id="GO:0005739">
    <property type="term" value="C:mitochondrion"/>
    <property type="evidence" value="ECO:0007669"/>
    <property type="project" value="TreeGrafter"/>
</dbReference>
<dbReference type="PANTHER" id="PTHR15004:SF0">
    <property type="entry name" value="GLUTAMYL-TRNA(GLN) AMIDOTRANSFERASE SUBUNIT C, MITOCHONDRIAL"/>
    <property type="match status" value="1"/>
</dbReference>
<protein>
    <submittedName>
        <fullName evidence="2">DUF4378 domain-containing protein</fullName>
    </submittedName>
</protein>
<dbReference type="Proteomes" id="UP000035642">
    <property type="component" value="Unassembled WGS sequence"/>
</dbReference>
<sequence>KNKHPVGVDLLEFDVENYFLLTYHSKTFDETIKAKLDIEDERGASGPEFDQKLISCLESLSLFRFHNEQAVAQLRTAVKKASVLRQIDREDVEMMYTVWEEQDCPLQADIPDEPLTVKQVLSNATRVQDNYFVSPLGNVPLEEAVTLDLDLINQWDRIGVPVAPMPKEQKIDAS</sequence>
<dbReference type="PANTHER" id="PTHR15004">
    <property type="entry name" value="GLUTAMYL-TRNA(GLN) AMIDOTRANSFERASE SUBUNIT C, MITOCHONDRIAL"/>
    <property type="match status" value="1"/>
</dbReference>
<dbReference type="InterPro" id="IPR036113">
    <property type="entry name" value="Asp/Glu-ADT_sf_sub_c"/>
</dbReference>
<keyword evidence="1" id="KW-1185">Reference proteome</keyword>
<dbReference type="Pfam" id="PF02686">
    <property type="entry name" value="GatC"/>
    <property type="match status" value="1"/>
</dbReference>
<name>A0A0K0D5Z2_ANGCA</name>
<dbReference type="GO" id="GO:0070681">
    <property type="term" value="P:glutaminyl-tRNAGln biosynthesis via transamidation"/>
    <property type="evidence" value="ECO:0007669"/>
    <property type="project" value="TreeGrafter"/>
</dbReference>
<dbReference type="AlphaFoldDB" id="A0A0K0D5Z2"/>